<reference evidence="2 3" key="1">
    <citation type="submission" date="2018-02" db="EMBL/GenBank/DDBJ databases">
        <title>Genomic analysis of the strain RR4-38 isolated from a seawater recirculating aquaculture system.</title>
        <authorList>
            <person name="Kim Y.-S."/>
            <person name="Jang Y.H."/>
            <person name="Kim K.-H."/>
        </authorList>
    </citation>
    <scope>NUCLEOTIDE SEQUENCE [LARGE SCALE GENOMIC DNA]</scope>
    <source>
        <strain evidence="2 3">RR4-38</strain>
    </source>
</reference>
<keyword evidence="1" id="KW-0732">Signal</keyword>
<protein>
    <submittedName>
        <fullName evidence="2">Uncharacterized protein</fullName>
    </submittedName>
</protein>
<dbReference type="RefSeq" id="WP_105216930.1">
    <property type="nucleotide sequence ID" value="NZ_CP027062.1"/>
</dbReference>
<evidence type="ECO:0000313" key="3">
    <source>
        <dbReference type="Proteomes" id="UP000238442"/>
    </source>
</evidence>
<evidence type="ECO:0000256" key="1">
    <source>
        <dbReference type="SAM" id="SignalP"/>
    </source>
</evidence>
<accession>A0A2S0HYL1</accession>
<proteinExistence type="predicted"/>
<dbReference type="AlphaFoldDB" id="A0A2S0HYL1"/>
<sequence length="398" mass="42180">MKKLSIIFLINLAMALQLHAQVGVNTNNPKSIFDIEATNPSAPAITDGLIVPLVDKLPATNPGADQDGMMVFLTTPDNGYKKGHHYWDNSALEWKYFAGEWVDGYNKGSEHLTYVKQAFKENQKDVVILDNGKMGMGTDEPDESLEIRLPGDNDIQIASNGTRPNAPNFIFFTKNGTFASGDFLNDGDVIGSLAGTVWDGSGESSVVSYVNSAADGDHSSGDLPSRFNFSVTSAGNTSADADGMEMTIRASGKVGIGVDNPTAVLQLKGGTASANSAPLKFNAGTNMSSTEDGTFEFDGTHLYFTPNGNRKILLKKLTGTATLDFLVMFAGLHSELPVTVNGATPGSSCNCSPVGSIENGLTWSCYVSAANTVTIRLSNISGGIIDPVSKDWVVNVIE</sequence>
<dbReference type="OrthoDB" id="1242646at2"/>
<gene>
    <name evidence="2" type="ORF">C5O00_11165</name>
</gene>
<dbReference type="Proteomes" id="UP000238442">
    <property type="component" value="Chromosome"/>
</dbReference>
<organism evidence="2 3">
    <name type="scientific">Pukyongia salina</name>
    <dbReference type="NCBI Taxonomy" id="2094025"/>
    <lineage>
        <taxon>Bacteria</taxon>
        <taxon>Pseudomonadati</taxon>
        <taxon>Bacteroidota</taxon>
        <taxon>Flavobacteriia</taxon>
        <taxon>Flavobacteriales</taxon>
        <taxon>Flavobacteriaceae</taxon>
        <taxon>Pukyongia</taxon>
    </lineage>
</organism>
<feature type="chain" id="PRO_5015577939" evidence="1">
    <location>
        <begin position="21"/>
        <end position="398"/>
    </location>
</feature>
<dbReference type="EMBL" id="CP027062">
    <property type="protein sequence ID" value="AVI51690.1"/>
    <property type="molecule type" value="Genomic_DNA"/>
</dbReference>
<keyword evidence="3" id="KW-1185">Reference proteome</keyword>
<name>A0A2S0HYL1_9FLAO</name>
<evidence type="ECO:0000313" key="2">
    <source>
        <dbReference type="EMBL" id="AVI51690.1"/>
    </source>
</evidence>
<dbReference type="KEGG" id="aue:C5O00_11165"/>
<feature type="signal peptide" evidence="1">
    <location>
        <begin position="1"/>
        <end position="20"/>
    </location>
</feature>